<dbReference type="Gene3D" id="3.40.50.12500">
    <property type="match status" value="1"/>
</dbReference>
<proteinExistence type="inferred from homology"/>
<name>A0ABQ5WUV2_9PROT</name>
<organism evidence="2 3">
    <name type="scientific">Gluconobacter kondonii</name>
    <dbReference type="NCBI Taxonomy" id="941463"/>
    <lineage>
        <taxon>Bacteria</taxon>
        <taxon>Pseudomonadati</taxon>
        <taxon>Pseudomonadota</taxon>
        <taxon>Alphaproteobacteria</taxon>
        <taxon>Acetobacterales</taxon>
        <taxon>Acetobacteraceae</taxon>
        <taxon>Gluconobacter</taxon>
    </lineage>
</organism>
<protein>
    <submittedName>
        <fullName evidence="2">Hydantoin racemase</fullName>
    </submittedName>
</protein>
<dbReference type="RefSeq" id="WP_145994809.1">
    <property type="nucleotide sequence ID" value="NZ_BSNV01000037.1"/>
</dbReference>
<keyword evidence="3" id="KW-1185">Reference proteome</keyword>
<reference evidence="3" key="1">
    <citation type="journal article" date="2019" name="Int. J. Syst. Evol. Microbiol.">
        <title>The Global Catalogue of Microorganisms (GCM) 10K type strain sequencing project: providing services to taxonomists for standard genome sequencing and annotation.</title>
        <authorList>
            <consortium name="The Broad Institute Genomics Platform"/>
            <consortium name="The Broad Institute Genome Sequencing Center for Infectious Disease"/>
            <person name="Wu L."/>
            <person name="Ma J."/>
        </authorList>
    </citation>
    <scope>NUCLEOTIDE SEQUENCE [LARGE SCALE GENOMIC DNA]</scope>
    <source>
        <strain evidence="3">NBRC 3266</strain>
    </source>
</reference>
<evidence type="ECO:0000313" key="3">
    <source>
        <dbReference type="Proteomes" id="UP001156629"/>
    </source>
</evidence>
<gene>
    <name evidence="2" type="ORF">GCM10007870_24680</name>
</gene>
<dbReference type="InterPro" id="IPR015942">
    <property type="entry name" value="Asp/Glu/hydantoin_racemase"/>
</dbReference>
<accession>A0ABQ5WUV2</accession>
<evidence type="ECO:0000313" key="2">
    <source>
        <dbReference type="EMBL" id="GLQ66883.1"/>
    </source>
</evidence>
<evidence type="ECO:0000256" key="1">
    <source>
        <dbReference type="ARBA" id="ARBA00038414"/>
    </source>
</evidence>
<dbReference type="EMBL" id="BSNV01000037">
    <property type="protein sequence ID" value="GLQ66883.1"/>
    <property type="molecule type" value="Genomic_DNA"/>
</dbReference>
<dbReference type="InterPro" id="IPR053714">
    <property type="entry name" value="Iso_Racemase_Enz_sf"/>
</dbReference>
<dbReference type="Proteomes" id="UP001156629">
    <property type="component" value="Unassembled WGS sequence"/>
</dbReference>
<sequence length="198" mass="20415">MPAHFSHRILLINPNSSTATTQMMLRIGRVGLDEGSELVGVTAKRAPRMILTPSQLAAAAEEVVEMATAGMADCNGLIVSAFGDPGLNIIRKRSPIPATGLCEASMLEAAAGGRRFGVATVTPDLIPIIDQRAASLGLGALYTGVRCTHDDPTALTADSDRLNGKLGEAVEECLRKDDAQAVIIGGGPLGQAAVCLGV</sequence>
<dbReference type="InterPro" id="IPR052186">
    <property type="entry name" value="Hydantoin_racemase-like"/>
</dbReference>
<comment type="similarity">
    <text evidence="1">Belongs to the HyuE racemase family.</text>
</comment>
<dbReference type="PANTHER" id="PTHR28047">
    <property type="entry name" value="PROTEIN DCG1"/>
    <property type="match status" value="1"/>
</dbReference>
<comment type="caution">
    <text evidence="2">The sequence shown here is derived from an EMBL/GenBank/DDBJ whole genome shotgun (WGS) entry which is preliminary data.</text>
</comment>
<dbReference type="PANTHER" id="PTHR28047:SF5">
    <property type="entry name" value="PROTEIN DCG1"/>
    <property type="match status" value="1"/>
</dbReference>
<dbReference type="Pfam" id="PF01177">
    <property type="entry name" value="Asp_Glu_race"/>
    <property type="match status" value="1"/>
</dbReference>